<protein>
    <recommendedName>
        <fullName evidence="6">START domain-containing protein</fullName>
    </recommendedName>
</protein>
<name>A0AAQ3RM82_VIGMU</name>
<evidence type="ECO:0000313" key="7">
    <source>
        <dbReference type="EMBL" id="WVZ00444.1"/>
    </source>
</evidence>
<dbReference type="InterPro" id="IPR057993">
    <property type="entry name" value="HD-Zip_IV_C"/>
</dbReference>
<keyword evidence="8" id="KW-1185">Reference proteome</keyword>
<dbReference type="GO" id="GO:0008289">
    <property type="term" value="F:lipid binding"/>
    <property type="evidence" value="ECO:0007669"/>
    <property type="project" value="InterPro"/>
</dbReference>
<dbReference type="GO" id="GO:0003677">
    <property type="term" value="F:DNA binding"/>
    <property type="evidence" value="ECO:0007669"/>
    <property type="project" value="UniProtKB-KW"/>
</dbReference>
<proteinExistence type="predicted"/>
<evidence type="ECO:0000256" key="4">
    <source>
        <dbReference type="ARBA" id="ARBA00023163"/>
    </source>
</evidence>
<dbReference type="AlphaFoldDB" id="A0AAQ3RM82"/>
<evidence type="ECO:0000256" key="5">
    <source>
        <dbReference type="ARBA" id="ARBA00023242"/>
    </source>
</evidence>
<dbReference type="Pfam" id="PF25797">
    <property type="entry name" value="PDF2_C"/>
    <property type="match status" value="1"/>
</dbReference>
<accession>A0AAQ3RM82</accession>
<dbReference type="SUPFAM" id="SSF55961">
    <property type="entry name" value="Bet v1-like"/>
    <property type="match status" value="2"/>
</dbReference>
<keyword evidence="4" id="KW-0804">Transcription</keyword>
<dbReference type="Proteomes" id="UP001374535">
    <property type="component" value="Chromosome 8"/>
</dbReference>
<feature type="domain" description="START" evidence="6">
    <location>
        <begin position="53"/>
        <end position="318"/>
    </location>
</feature>
<keyword evidence="1" id="KW-0805">Transcription regulation</keyword>
<dbReference type="InterPro" id="IPR042160">
    <property type="entry name" value="HD-Zip_IV"/>
</dbReference>
<dbReference type="PROSITE" id="PS50848">
    <property type="entry name" value="START"/>
    <property type="match status" value="1"/>
</dbReference>
<dbReference type="SMART" id="SM00234">
    <property type="entry name" value="START"/>
    <property type="match status" value="1"/>
</dbReference>
<organism evidence="7 8">
    <name type="scientific">Vigna mungo</name>
    <name type="common">Black gram</name>
    <name type="synonym">Phaseolus mungo</name>
    <dbReference type="NCBI Taxonomy" id="3915"/>
    <lineage>
        <taxon>Eukaryota</taxon>
        <taxon>Viridiplantae</taxon>
        <taxon>Streptophyta</taxon>
        <taxon>Embryophyta</taxon>
        <taxon>Tracheophyta</taxon>
        <taxon>Spermatophyta</taxon>
        <taxon>Magnoliopsida</taxon>
        <taxon>eudicotyledons</taxon>
        <taxon>Gunneridae</taxon>
        <taxon>Pentapetalae</taxon>
        <taxon>rosids</taxon>
        <taxon>fabids</taxon>
        <taxon>Fabales</taxon>
        <taxon>Fabaceae</taxon>
        <taxon>Papilionoideae</taxon>
        <taxon>50 kb inversion clade</taxon>
        <taxon>NPAAA clade</taxon>
        <taxon>indigoferoid/millettioid clade</taxon>
        <taxon>Phaseoleae</taxon>
        <taxon>Vigna</taxon>
    </lineage>
</organism>
<gene>
    <name evidence="7" type="ORF">V8G54_026513</name>
</gene>
<evidence type="ECO:0000313" key="8">
    <source>
        <dbReference type="Proteomes" id="UP001374535"/>
    </source>
</evidence>
<dbReference type="PANTHER" id="PTHR45654">
    <property type="entry name" value="HOMEOBOX-LEUCINE ZIPPER PROTEIN MERISTEM L1"/>
    <property type="match status" value="1"/>
</dbReference>
<evidence type="ECO:0000259" key="6">
    <source>
        <dbReference type="PROSITE" id="PS50848"/>
    </source>
</evidence>
<keyword evidence="2" id="KW-0238">DNA-binding</keyword>
<reference evidence="7 8" key="1">
    <citation type="journal article" date="2023" name="Life. Sci Alliance">
        <title>Evolutionary insights into 3D genome organization and epigenetic landscape of Vigna mungo.</title>
        <authorList>
            <person name="Junaid A."/>
            <person name="Singh B."/>
            <person name="Bhatia S."/>
        </authorList>
    </citation>
    <scope>NUCLEOTIDE SEQUENCE [LARGE SCALE GENOMIC DNA]</scope>
    <source>
        <strain evidence="7">Urdbean</strain>
    </source>
</reference>
<dbReference type="PANTHER" id="PTHR45654:SF48">
    <property type="entry name" value="START DOMAIN-CONTAINING PROTEIN"/>
    <property type="match status" value="1"/>
</dbReference>
<keyword evidence="3" id="KW-0371">Homeobox</keyword>
<keyword evidence="5" id="KW-0539">Nucleus</keyword>
<sequence>MLYSCSQNDTLQNNNGCGSSAFDSAQFGDANAPLLDSSSKEDRASDIILGFSIYTMRSEIIEHAFRGMDELAKIGIAEKPLWQRQPQNSSCEILNDTEYLKQFGEVDTTLSEIVKLMEVGESQNLPSFDTYQTEHPITTTVTPTVTSHSEGSRDMAYISIAPICIVELLMDVNQWSGVFYNIVSKAAIVGTLLGVDGSYDNRLQVMSAELHLPSPVLLTRECYFGRYSKQLSHNTWGVVDVSLEKFLPSPTTNFRKKPSGCLIKLMPNGHSKVTWVEHVEVEENQVDHYFQSLFTSTLAFGASRWINSLIRYGEWLQSLFVTPLVADEGVFIAQMGRTSLLQLADRMMKTFCGNVSSTTDNPWTQMAHSPYVRIMVKNNMGEAGKPPGTSVVFTTSVWLDISRNRLFNFLRHGHSRTKWDLLSRRHNIREFASMLKGENPGNRVSLMRAHGKLVICFLQESYTDSTGSYIVYAPLDESAVAALIHGANPDKVMILPSGFSILPERLHGDEDKNSRSLLTIAFHIVESTTNEPYLAPESIETIYKVISDTVYSITNSVLYHNHRNNWMDDSNF</sequence>
<dbReference type="EMBL" id="CP144693">
    <property type="protein sequence ID" value="WVZ00444.1"/>
    <property type="molecule type" value="Genomic_DNA"/>
</dbReference>
<dbReference type="Pfam" id="PF01852">
    <property type="entry name" value="START"/>
    <property type="match status" value="1"/>
</dbReference>
<dbReference type="InterPro" id="IPR002913">
    <property type="entry name" value="START_lipid-bd_dom"/>
</dbReference>
<evidence type="ECO:0000256" key="2">
    <source>
        <dbReference type="ARBA" id="ARBA00023125"/>
    </source>
</evidence>
<evidence type="ECO:0000256" key="1">
    <source>
        <dbReference type="ARBA" id="ARBA00023015"/>
    </source>
</evidence>
<evidence type="ECO:0000256" key="3">
    <source>
        <dbReference type="ARBA" id="ARBA00023155"/>
    </source>
</evidence>